<comment type="caution">
    <text evidence="2">The sequence shown here is derived from an EMBL/GenBank/DDBJ whole genome shotgun (WGS) entry which is preliminary data.</text>
</comment>
<keyword evidence="1" id="KW-0732">Signal</keyword>
<dbReference type="EMBL" id="JAOSLC020000003">
    <property type="protein sequence ID" value="MDD7914833.1"/>
    <property type="molecule type" value="Genomic_DNA"/>
</dbReference>
<name>A0ABT5S9P3_9FLAO</name>
<dbReference type="RefSeq" id="WP_274270390.1">
    <property type="nucleotide sequence ID" value="NZ_JAOSLC020000003.1"/>
</dbReference>
<proteinExistence type="predicted"/>
<reference evidence="2" key="1">
    <citation type="submission" date="2023-02" db="EMBL/GenBank/DDBJ databases">
        <title>Polaribacter ponticola sp. nov., isolated from seawater.</title>
        <authorList>
            <person name="Baek J.H."/>
            <person name="Kim J.M."/>
            <person name="Choi D.G."/>
            <person name="Jeon C.O."/>
        </authorList>
    </citation>
    <scope>NUCLEOTIDE SEQUENCE</scope>
    <source>
        <strain evidence="2">MSW5</strain>
    </source>
</reference>
<dbReference type="Proteomes" id="UP001151478">
    <property type="component" value="Unassembled WGS sequence"/>
</dbReference>
<evidence type="ECO:0008006" key="4">
    <source>
        <dbReference type="Google" id="ProtNLM"/>
    </source>
</evidence>
<evidence type="ECO:0000313" key="2">
    <source>
        <dbReference type="EMBL" id="MDD7914833.1"/>
    </source>
</evidence>
<feature type="chain" id="PRO_5046626401" description="Tetratricopeptide repeat protein" evidence="1">
    <location>
        <begin position="19"/>
        <end position="113"/>
    </location>
</feature>
<evidence type="ECO:0000256" key="1">
    <source>
        <dbReference type="SAM" id="SignalP"/>
    </source>
</evidence>
<evidence type="ECO:0000313" key="3">
    <source>
        <dbReference type="Proteomes" id="UP001151478"/>
    </source>
</evidence>
<organism evidence="2 3">
    <name type="scientific">Polaribacter ponticola</name>
    <dbReference type="NCBI Taxonomy" id="2978475"/>
    <lineage>
        <taxon>Bacteria</taxon>
        <taxon>Pseudomonadati</taxon>
        <taxon>Bacteroidota</taxon>
        <taxon>Flavobacteriia</taxon>
        <taxon>Flavobacteriales</taxon>
        <taxon>Flavobacteriaceae</taxon>
    </lineage>
</organism>
<accession>A0ABT5S9P3</accession>
<protein>
    <recommendedName>
        <fullName evidence="4">Tetratricopeptide repeat protein</fullName>
    </recommendedName>
</protein>
<feature type="signal peptide" evidence="1">
    <location>
        <begin position="1"/>
        <end position="18"/>
    </location>
</feature>
<gene>
    <name evidence="2" type="ORF">N5A56_010580</name>
</gene>
<keyword evidence="3" id="KW-1185">Reference proteome</keyword>
<sequence>MKKNLLIVLLFCIIKVEAQTSTFTVSDSLFAKGRYKLALQELDKMEPSFLSNYKKATIYESIDSYKNTTIFLEKSLTFTNDYKAKLKLAKNYRRLKKLKRQLKFMKKSWKKIH</sequence>